<evidence type="ECO:0000259" key="4">
    <source>
        <dbReference type="Pfam" id="PF20789"/>
    </source>
</evidence>
<organism evidence="5 6">
    <name type="scientific">Alteromonas alba</name>
    <dbReference type="NCBI Taxonomy" id="2079529"/>
    <lineage>
        <taxon>Bacteria</taxon>
        <taxon>Pseudomonadati</taxon>
        <taxon>Pseudomonadota</taxon>
        <taxon>Gammaproteobacteria</taxon>
        <taxon>Alteromonadales</taxon>
        <taxon>Alteromonadaceae</taxon>
        <taxon>Alteromonas/Salinimonas group</taxon>
        <taxon>Alteromonas</taxon>
    </lineage>
</organism>
<dbReference type="InterPro" id="IPR042171">
    <property type="entry name" value="Acyl-CoA_hotdog"/>
</dbReference>
<protein>
    <submittedName>
        <fullName evidence="5">Thioesterase family protein</fullName>
    </submittedName>
</protein>
<comment type="caution">
    <text evidence="5">The sequence shown here is derived from an EMBL/GenBank/DDBJ whole genome shotgun (WGS) entry which is preliminary data.</text>
</comment>
<dbReference type="EMBL" id="PVNP01000192">
    <property type="protein sequence ID" value="PRO72163.1"/>
    <property type="molecule type" value="Genomic_DNA"/>
</dbReference>
<feature type="domain" description="Acyl-CoA thioesterase-like N-terminal HotDog" evidence="3">
    <location>
        <begin position="28"/>
        <end position="113"/>
    </location>
</feature>
<dbReference type="AlphaFoldDB" id="A0A2S9V6W2"/>
<dbReference type="CDD" id="cd03445">
    <property type="entry name" value="Thioesterase_II_repeat2"/>
    <property type="match status" value="1"/>
</dbReference>
<dbReference type="GO" id="GO:0009062">
    <property type="term" value="P:fatty acid catabolic process"/>
    <property type="evidence" value="ECO:0007669"/>
    <property type="project" value="TreeGrafter"/>
</dbReference>
<evidence type="ECO:0000313" key="5">
    <source>
        <dbReference type="EMBL" id="PRO72163.1"/>
    </source>
</evidence>
<gene>
    <name evidence="5" type="ORF">C6Y40_18475</name>
</gene>
<keyword evidence="6" id="KW-1185">Reference proteome</keyword>
<dbReference type="Pfam" id="PF13622">
    <property type="entry name" value="4HBT_3"/>
    <property type="match status" value="1"/>
</dbReference>
<evidence type="ECO:0000259" key="3">
    <source>
        <dbReference type="Pfam" id="PF13622"/>
    </source>
</evidence>
<dbReference type="GO" id="GO:0006637">
    <property type="term" value="P:acyl-CoA metabolic process"/>
    <property type="evidence" value="ECO:0007669"/>
    <property type="project" value="InterPro"/>
</dbReference>
<dbReference type="InterPro" id="IPR003703">
    <property type="entry name" value="Acyl_CoA_thio"/>
</dbReference>
<sequence length="272" mass="30846">MHIDKLLALTSDVTTINDNEWLMTHPGLPDTWGQGRTAFGGITAGFLHHALAQVVEKDRSLRAYHTNFIGPVSFDKPLELIVEKLRSGRNMSQYLARLQQDGKVCVCVQACFGVERSSKIQVDKLPSHSMKLPQKAKFIPQIPKVTPRFFRHYQLAIEQGQIPFSWSKHSHYHGWMRFKEAVSDFNYTHLISLIDAWPPAIIQQLKLPAPVSTVSWDIELVQPLALTTENPWFGYQVDTKLASGGYAHTEATIWDDKVRVIALSRQTIAVFD</sequence>
<proteinExistence type="inferred from homology"/>
<dbReference type="Proteomes" id="UP000238949">
    <property type="component" value="Unassembled WGS sequence"/>
</dbReference>
<feature type="domain" description="Acyl-CoA thioesterase-like C-terminal" evidence="4">
    <location>
        <begin position="136"/>
        <end position="270"/>
    </location>
</feature>
<keyword evidence="2" id="KW-0378">Hydrolase</keyword>
<evidence type="ECO:0000313" key="6">
    <source>
        <dbReference type="Proteomes" id="UP000238949"/>
    </source>
</evidence>
<evidence type="ECO:0000256" key="1">
    <source>
        <dbReference type="ARBA" id="ARBA00006538"/>
    </source>
</evidence>
<evidence type="ECO:0000256" key="2">
    <source>
        <dbReference type="ARBA" id="ARBA00022801"/>
    </source>
</evidence>
<dbReference type="Pfam" id="PF20789">
    <property type="entry name" value="4HBT_3C"/>
    <property type="match status" value="1"/>
</dbReference>
<accession>A0A2S9V6W2</accession>
<reference evidence="6" key="1">
    <citation type="journal article" date="2020" name="Int. J. Syst. Evol. Microbiol.">
        <title>Alteromonas alba sp. nov., a marine bacterium isolated from the seawater of the West Pacific Ocean.</title>
        <authorList>
            <person name="Sun C."/>
            <person name="Wu Y.-H."/>
            <person name="Xamxidin M."/>
            <person name="Cheng H."/>
            <person name="Xu X.-W."/>
        </authorList>
    </citation>
    <scope>NUCLEOTIDE SEQUENCE [LARGE SCALE GENOMIC DNA]</scope>
    <source>
        <strain evidence="6">190</strain>
    </source>
</reference>
<dbReference type="OrthoDB" id="7059210at2"/>
<dbReference type="GO" id="GO:0047617">
    <property type="term" value="F:fatty acyl-CoA hydrolase activity"/>
    <property type="evidence" value="ECO:0007669"/>
    <property type="project" value="InterPro"/>
</dbReference>
<comment type="similarity">
    <text evidence="1">Belongs to the C/M/P thioester hydrolase family.</text>
</comment>
<dbReference type="InterPro" id="IPR049449">
    <property type="entry name" value="TesB_ACOT8-like_N"/>
</dbReference>
<dbReference type="PANTHER" id="PTHR11066:SF34">
    <property type="entry name" value="ACYL-COENZYME A THIOESTERASE 8"/>
    <property type="match status" value="1"/>
</dbReference>
<dbReference type="GO" id="GO:0005829">
    <property type="term" value="C:cytosol"/>
    <property type="evidence" value="ECO:0007669"/>
    <property type="project" value="TreeGrafter"/>
</dbReference>
<dbReference type="InterPro" id="IPR049450">
    <property type="entry name" value="ACOT8-like_C"/>
</dbReference>
<dbReference type="SUPFAM" id="SSF54637">
    <property type="entry name" value="Thioesterase/thiol ester dehydrase-isomerase"/>
    <property type="match status" value="2"/>
</dbReference>
<name>A0A2S9V6W2_9ALTE</name>
<dbReference type="InterPro" id="IPR029069">
    <property type="entry name" value="HotDog_dom_sf"/>
</dbReference>
<dbReference type="PANTHER" id="PTHR11066">
    <property type="entry name" value="ACYL-COA THIOESTERASE"/>
    <property type="match status" value="1"/>
</dbReference>
<dbReference type="Gene3D" id="2.40.160.210">
    <property type="entry name" value="Acyl-CoA thioesterase, double hotdog domain"/>
    <property type="match status" value="1"/>
</dbReference>